<keyword evidence="3" id="KW-1185">Reference proteome</keyword>
<keyword evidence="1" id="KW-1133">Transmembrane helix</keyword>
<reference evidence="2 3" key="1">
    <citation type="submission" date="2024-07" db="EMBL/GenBank/DDBJ databases">
        <title>Section-level genome sequencing and comparative genomics of Aspergillus sections Usti and Cavernicolus.</title>
        <authorList>
            <consortium name="Lawrence Berkeley National Laboratory"/>
            <person name="Nybo J.L."/>
            <person name="Vesth T.C."/>
            <person name="Theobald S."/>
            <person name="Frisvad J.C."/>
            <person name="Larsen T.O."/>
            <person name="Kjaerboelling I."/>
            <person name="Rothschild-Mancinelli K."/>
            <person name="Lyhne E.K."/>
            <person name="Kogle M.E."/>
            <person name="Barry K."/>
            <person name="Clum A."/>
            <person name="Na H."/>
            <person name="Ledsgaard L."/>
            <person name="Lin J."/>
            <person name="Lipzen A."/>
            <person name="Kuo A."/>
            <person name="Riley R."/>
            <person name="Mondo S."/>
            <person name="Labutti K."/>
            <person name="Haridas S."/>
            <person name="Pangalinan J."/>
            <person name="Salamov A.A."/>
            <person name="Simmons B.A."/>
            <person name="Magnuson J.K."/>
            <person name="Chen J."/>
            <person name="Drula E."/>
            <person name="Henrissat B."/>
            <person name="Wiebenga A."/>
            <person name="Lubbers R.J."/>
            <person name="Gomes A.C."/>
            <person name="Makela M.R."/>
            <person name="Stajich J."/>
            <person name="Grigoriev I.V."/>
            <person name="Mortensen U.H."/>
            <person name="De Vries R.P."/>
            <person name="Baker S.E."/>
            <person name="Andersen M.R."/>
        </authorList>
    </citation>
    <scope>NUCLEOTIDE SEQUENCE [LARGE SCALE GENOMIC DNA]</scope>
    <source>
        <strain evidence="2 3">CBS 588.65</strain>
    </source>
</reference>
<evidence type="ECO:0000256" key="1">
    <source>
        <dbReference type="SAM" id="Phobius"/>
    </source>
</evidence>
<protein>
    <submittedName>
        <fullName evidence="2">Uncharacterized protein</fullName>
    </submittedName>
</protein>
<sequence>MCRNHEEPARWPTLCASPLEATWLITIASIASFFFGGGEDSPLANKHRVGVCPNGGKRFEAGDSSGLQDVVVVTHYGLGAYFG</sequence>
<name>A0ABR4GZR2_9EURO</name>
<organism evidence="2 3">
    <name type="scientific">Aspergillus granulosus</name>
    <dbReference type="NCBI Taxonomy" id="176169"/>
    <lineage>
        <taxon>Eukaryota</taxon>
        <taxon>Fungi</taxon>
        <taxon>Dikarya</taxon>
        <taxon>Ascomycota</taxon>
        <taxon>Pezizomycotina</taxon>
        <taxon>Eurotiomycetes</taxon>
        <taxon>Eurotiomycetidae</taxon>
        <taxon>Eurotiales</taxon>
        <taxon>Aspergillaceae</taxon>
        <taxon>Aspergillus</taxon>
        <taxon>Aspergillus subgen. Nidulantes</taxon>
    </lineage>
</organism>
<comment type="caution">
    <text evidence="2">The sequence shown here is derived from an EMBL/GenBank/DDBJ whole genome shotgun (WGS) entry which is preliminary data.</text>
</comment>
<evidence type="ECO:0000313" key="3">
    <source>
        <dbReference type="Proteomes" id="UP001610334"/>
    </source>
</evidence>
<proteinExistence type="predicted"/>
<accession>A0ABR4GZR2</accession>
<keyword evidence="1" id="KW-0472">Membrane</keyword>
<dbReference type="Proteomes" id="UP001610334">
    <property type="component" value="Unassembled WGS sequence"/>
</dbReference>
<feature type="transmembrane region" description="Helical" evidence="1">
    <location>
        <begin position="21"/>
        <end position="38"/>
    </location>
</feature>
<dbReference type="EMBL" id="JBFXLT010000109">
    <property type="protein sequence ID" value="KAL2808545.1"/>
    <property type="molecule type" value="Genomic_DNA"/>
</dbReference>
<gene>
    <name evidence="2" type="ORF">BJX63DRAFT_26594</name>
</gene>
<evidence type="ECO:0000313" key="2">
    <source>
        <dbReference type="EMBL" id="KAL2808545.1"/>
    </source>
</evidence>
<keyword evidence="1" id="KW-0812">Transmembrane</keyword>